<reference evidence="1 2" key="1">
    <citation type="submission" date="2016-03" db="EMBL/GenBank/DDBJ databases">
        <title>Comparative genomics of human isolates of Fusobacterium necrophorum.</title>
        <authorList>
            <person name="Jensen A."/>
            <person name="Bank S."/>
            <person name="Andersen P.S."/>
            <person name="Kristensen L.H."/>
            <person name="Prag J."/>
        </authorList>
    </citation>
    <scope>NUCLEOTIDE SEQUENCE [LARGE SCALE GENOMIC DNA]</scope>
    <source>
        <strain evidence="1 2">LS_1264</strain>
    </source>
</reference>
<evidence type="ECO:0000313" key="2">
    <source>
        <dbReference type="Proteomes" id="UP000075816"/>
    </source>
</evidence>
<protein>
    <submittedName>
        <fullName evidence="1">Uncharacterized protein</fullName>
    </submittedName>
</protein>
<gene>
    <name evidence="1" type="ORF">A2J07_00915</name>
</gene>
<organism evidence="1 2">
    <name type="scientific">Fusobacterium necrophorum subsp. funduliforme</name>
    <dbReference type="NCBI Taxonomy" id="143387"/>
    <lineage>
        <taxon>Bacteria</taxon>
        <taxon>Fusobacteriati</taxon>
        <taxon>Fusobacteriota</taxon>
        <taxon>Fusobacteriia</taxon>
        <taxon>Fusobacteriales</taxon>
        <taxon>Fusobacteriaceae</taxon>
        <taxon>Fusobacterium</taxon>
    </lineage>
</organism>
<name>A0A162J8F5_9FUSO</name>
<comment type="caution">
    <text evidence="1">The sequence shown here is derived from an EMBL/GenBank/DDBJ whole genome shotgun (WGS) entry which is preliminary data.</text>
</comment>
<sequence>MLPTKSYEKKFKTSSETGERVLWLKKNTPCDCFDSDSLIHSEPNPICLKCFGTGYTRQIIYTSKIRNEIQNQRAESFEETYKNSTINERRRFYIPELYREMSTTDLIIFLDSDLTPISIYKIINKEQFRTEDFIFYEITGEKINFVSSLKNIFENFEKLITLSDEEVGEKQIESEVDIP</sequence>
<dbReference type="Proteomes" id="UP000075816">
    <property type="component" value="Unassembled WGS sequence"/>
</dbReference>
<evidence type="ECO:0000313" key="1">
    <source>
        <dbReference type="EMBL" id="KYL05330.1"/>
    </source>
</evidence>
<accession>A0A162J8F5</accession>
<dbReference type="RefSeq" id="WP_062680896.1">
    <property type="nucleotide sequence ID" value="NZ_LVEA01000001.1"/>
</dbReference>
<dbReference type="AlphaFoldDB" id="A0A162J8F5"/>
<dbReference type="EMBL" id="LVEA01000001">
    <property type="protein sequence ID" value="KYL05330.1"/>
    <property type="molecule type" value="Genomic_DNA"/>
</dbReference>
<proteinExistence type="predicted"/>